<organism evidence="1 2">
    <name type="scientific">Deefgea piscis</name>
    <dbReference type="NCBI Taxonomy" id="2739061"/>
    <lineage>
        <taxon>Bacteria</taxon>
        <taxon>Pseudomonadati</taxon>
        <taxon>Pseudomonadota</taxon>
        <taxon>Betaproteobacteria</taxon>
        <taxon>Neisseriales</taxon>
        <taxon>Chitinibacteraceae</taxon>
        <taxon>Deefgea</taxon>
    </lineage>
</organism>
<reference evidence="1 2" key="1">
    <citation type="submission" date="2020-05" db="EMBL/GenBank/DDBJ databases">
        <title>Complete genome sequence of Deefgea sp. D17.</title>
        <authorList>
            <person name="Bae J.-W."/>
            <person name="Han J.E."/>
        </authorList>
    </citation>
    <scope>NUCLEOTIDE SEQUENCE [LARGE SCALE GENOMIC DNA]</scope>
    <source>
        <strain evidence="1 2">D17</strain>
    </source>
</reference>
<dbReference type="KEGG" id="dee:HQN60_12615"/>
<sequence length="66" mass="7315">MKLIEILEACLIGGQHHEVGEQVEISDDEAYVLSSCKRVRYVDAAAPINETTVDESNPEIKDKGEK</sequence>
<dbReference type="EMBL" id="CP054143">
    <property type="protein sequence ID" value="QKJ67480.1"/>
    <property type="molecule type" value="Genomic_DNA"/>
</dbReference>
<gene>
    <name evidence="1" type="ORF">HQN60_12615</name>
</gene>
<keyword evidence="2" id="KW-1185">Reference proteome</keyword>
<proteinExistence type="predicted"/>
<protein>
    <submittedName>
        <fullName evidence="1">Uncharacterized protein</fullName>
    </submittedName>
</protein>
<name>A0A6M8SW06_9NEIS</name>
<accession>A0A6M8SW06</accession>
<dbReference type="Proteomes" id="UP000504844">
    <property type="component" value="Chromosome"/>
</dbReference>
<evidence type="ECO:0000313" key="1">
    <source>
        <dbReference type="EMBL" id="QKJ67480.1"/>
    </source>
</evidence>
<dbReference type="RefSeq" id="WP_173533982.1">
    <property type="nucleotide sequence ID" value="NZ_CP054143.1"/>
</dbReference>
<evidence type="ECO:0000313" key="2">
    <source>
        <dbReference type="Proteomes" id="UP000504844"/>
    </source>
</evidence>
<dbReference type="AlphaFoldDB" id="A0A6M8SW06"/>